<keyword evidence="5" id="KW-0547">Nucleotide-binding</keyword>
<evidence type="ECO:0000256" key="3">
    <source>
        <dbReference type="ARBA" id="ARBA00038863"/>
    </source>
</evidence>
<feature type="binding site" evidence="5">
    <location>
        <begin position="223"/>
        <end position="227"/>
    </location>
    <ligand>
        <name>ATP</name>
        <dbReference type="ChEBI" id="CHEBI:30616"/>
    </ligand>
</feature>
<evidence type="ECO:0000256" key="5">
    <source>
        <dbReference type="PIRSR" id="PIRSR600407-2"/>
    </source>
</evidence>
<comment type="similarity">
    <text evidence="1">Belongs to the GDA1/CD39 NTPase family.</text>
</comment>
<accession>U5EHH5</accession>
<evidence type="ECO:0000256" key="1">
    <source>
        <dbReference type="ARBA" id="ARBA00009283"/>
    </source>
</evidence>
<dbReference type="Gene3D" id="3.30.420.150">
    <property type="entry name" value="Exopolyphosphatase. Domain 2"/>
    <property type="match status" value="1"/>
</dbReference>
<sequence length="453" mass="50247">QDADEKLMPGSNGPSTKRKNSKSNTTSLYFSFLCLLTSVTVCIIFLGMYTDSFHPIFDGIAGKLGYQEKQYVVVIDAGSTGSRVLAFEFHRGYLDGRLVLDDELFKHSKPGLSAFANEPKKGAETITNLLNEAKKIIPQNKWYQTPLVLKATAGLRLLGQEQADNLLNAVRDVFKSSGFLINDDDSVEIMDGTDEGIFSWFTVNFLLQQLNTRHTVAALDLGGGSTQVTYAPKDITQTPMYKNYMHTVATFNSKIDVFTNSYLGAGLMAVRHSVFTNGLPKNQTTIESECVNSIVKKKSWQYGNTEYIISGKENPKATSDNLEVDYDLCLNSVRKQVLPLIKPKPITLKQHQIAAFSYFFDRAIETGLVDPFTGGEISVGDFTTKSKEICAIPNTDQPFMCVDLIFISVLLEEGYGLKARTPIKLYKKVDGHEISWALGCAYNILTSNKSSKM</sequence>
<dbReference type="EC" id="3.6.1.6" evidence="3"/>
<evidence type="ECO:0000256" key="7">
    <source>
        <dbReference type="SAM" id="Phobius"/>
    </source>
</evidence>
<protein>
    <recommendedName>
        <fullName evidence="3">nucleoside diphosphate phosphatase</fullName>
        <ecNumber evidence="3">3.6.1.6</ecNumber>
    </recommendedName>
</protein>
<dbReference type="AlphaFoldDB" id="U5EHH5"/>
<dbReference type="Pfam" id="PF01150">
    <property type="entry name" value="GDA1_CD39"/>
    <property type="match status" value="1"/>
</dbReference>
<keyword evidence="5" id="KW-0067">ATP-binding</keyword>
<dbReference type="PANTHER" id="PTHR11782:SF127">
    <property type="entry name" value="NTPASE, ISOFORM F"/>
    <property type="match status" value="1"/>
</dbReference>
<name>U5EHH5_9DIPT</name>
<keyword evidence="7" id="KW-1133">Transmembrane helix</keyword>
<dbReference type="CDD" id="cd24046">
    <property type="entry name" value="ASKHA_NBD_NTPDase5-like"/>
    <property type="match status" value="1"/>
</dbReference>
<proteinExistence type="evidence at transcript level"/>
<evidence type="ECO:0000313" key="8">
    <source>
        <dbReference type="EMBL" id="JAB56851.1"/>
    </source>
</evidence>
<dbReference type="GO" id="GO:0017110">
    <property type="term" value="F:nucleoside diphosphate phosphatase activity"/>
    <property type="evidence" value="ECO:0007669"/>
    <property type="project" value="UniProtKB-EC"/>
</dbReference>
<dbReference type="FunFam" id="3.30.420.40:FF:000052">
    <property type="entry name" value="Ectonucleoside triphosphate diphosphohydrolase 5"/>
    <property type="match status" value="1"/>
</dbReference>
<dbReference type="PANTHER" id="PTHR11782">
    <property type="entry name" value="ADENOSINE/GUANOSINE DIPHOSPHATASE"/>
    <property type="match status" value="1"/>
</dbReference>
<dbReference type="GO" id="GO:0005524">
    <property type="term" value="F:ATP binding"/>
    <property type="evidence" value="ECO:0007669"/>
    <property type="project" value="UniProtKB-KW"/>
</dbReference>
<feature type="non-terminal residue" evidence="8">
    <location>
        <position position="1"/>
    </location>
</feature>
<dbReference type="EMBL" id="GANO01003020">
    <property type="protein sequence ID" value="JAB56851.1"/>
    <property type="molecule type" value="mRNA"/>
</dbReference>
<keyword evidence="7" id="KW-0472">Membrane</keyword>
<feature type="active site" description="Proton acceptor" evidence="4">
    <location>
        <position position="195"/>
    </location>
</feature>
<dbReference type="InterPro" id="IPR000407">
    <property type="entry name" value="GDA1_CD39_NTPase"/>
</dbReference>
<feature type="transmembrane region" description="Helical" evidence="7">
    <location>
        <begin position="27"/>
        <end position="49"/>
    </location>
</feature>
<keyword evidence="2" id="KW-0378">Hydrolase</keyword>
<evidence type="ECO:0000256" key="2">
    <source>
        <dbReference type="ARBA" id="ARBA00022801"/>
    </source>
</evidence>
<evidence type="ECO:0000256" key="4">
    <source>
        <dbReference type="PIRSR" id="PIRSR600407-1"/>
    </source>
</evidence>
<keyword evidence="7" id="KW-0812">Transmembrane</keyword>
<evidence type="ECO:0000256" key="6">
    <source>
        <dbReference type="SAM" id="MobiDB-lite"/>
    </source>
</evidence>
<feature type="region of interest" description="Disordered" evidence="6">
    <location>
        <begin position="1"/>
        <end position="23"/>
    </location>
</feature>
<organism evidence="8">
    <name type="scientific">Corethrella appendiculata</name>
    <dbReference type="NCBI Taxonomy" id="1370023"/>
    <lineage>
        <taxon>Eukaryota</taxon>
        <taxon>Metazoa</taxon>
        <taxon>Ecdysozoa</taxon>
        <taxon>Arthropoda</taxon>
        <taxon>Hexapoda</taxon>
        <taxon>Insecta</taxon>
        <taxon>Pterygota</taxon>
        <taxon>Neoptera</taxon>
        <taxon>Endopterygota</taxon>
        <taxon>Diptera</taxon>
        <taxon>Nematocera</taxon>
        <taxon>Culicoidea</taxon>
        <taxon>Chaoboridae</taxon>
        <taxon>Corethrella</taxon>
    </lineage>
</organism>
<reference evidence="8" key="1">
    <citation type="journal article" date="2014" name="Insect Biochem. Mol. Biol.">
        <title>An insight into the sialome of the frog biting fly, Corethrella appendiculata.</title>
        <authorList>
            <person name="Ribeiro J.M.C."/>
            <person name="Chagas A.C."/>
            <person name="Pham V.M."/>
            <person name="Lounibos L.P."/>
            <person name="Calvo E."/>
        </authorList>
    </citation>
    <scope>NUCLEOTIDE SEQUENCE</scope>
    <source>
        <tissue evidence="8">Salivary glands</tissue>
    </source>
</reference>
<dbReference type="Gene3D" id="3.30.420.40">
    <property type="match status" value="1"/>
</dbReference>